<dbReference type="InterPro" id="IPR011322">
    <property type="entry name" value="N-reg_PII-like_a/b"/>
</dbReference>
<dbReference type="InterPro" id="IPR015867">
    <property type="entry name" value="N-reg_PII/ATP_PRibTrfase_C"/>
</dbReference>
<dbReference type="Gene3D" id="3.30.70.120">
    <property type="match status" value="1"/>
</dbReference>
<dbReference type="GO" id="GO:0005507">
    <property type="term" value="F:copper ion binding"/>
    <property type="evidence" value="ECO:0007669"/>
    <property type="project" value="TreeGrafter"/>
</dbReference>
<accession>A0A1E2S198</accession>
<sequence>MRTGEQPVMIYTTFGSLEDAKRVGGALVEKRLAACVNIFPGMISIFEWQGEIDEEAEIAMIIKTRRALTQAVLSETAELHPYDVPALLVLPTEAAGEGYRDWILEQTKPVS</sequence>
<evidence type="ECO:0000256" key="1">
    <source>
        <dbReference type="ARBA" id="ARBA00010169"/>
    </source>
</evidence>
<dbReference type="OrthoDB" id="37622at2"/>
<evidence type="ECO:0000313" key="3">
    <source>
        <dbReference type="Proteomes" id="UP000095087"/>
    </source>
</evidence>
<dbReference type="PANTHER" id="PTHR23419:SF8">
    <property type="entry name" value="FI09726P"/>
    <property type="match status" value="1"/>
</dbReference>
<dbReference type="EMBL" id="MASI01000001">
    <property type="protein sequence ID" value="ODA68224.1"/>
    <property type="molecule type" value="Genomic_DNA"/>
</dbReference>
<name>A0A1E2S198_9HYPH</name>
<protein>
    <submittedName>
        <fullName evidence="2">Divalent-cation tolerance protein CutA</fullName>
    </submittedName>
</protein>
<dbReference type="Pfam" id="PF03091">
    <property type="entry name" value="CutA1"/>
    <property type="match status" value="1"/>
</dbReference>
<dbReference type="InterPro" id="IPR004323">
    <property type="entry name" value="Ion_tolerance_CutA"/>
</dbReference>
<proteinExistence type="inferred from homology"/>
<dbReference type="SUPFAM" id="SSF54913">
    <property type="entry name" value="GlnB-like"/>
    <property type="match status" value="1"/>
</dbReference>
<organism evidence="2 3">
    <name type="scientific">Methyloligella halotolerans</name>
    <dbReference type="NCBI Taxonomy" id="1177755"/>
    <lineage>
        <taxon>Bacteria</taxon>
        <taxon>Pseudomonadati</taxon>
        <taxon>Pseudomonadota</taxon>
        <taxon>Alphaproteobacteria</taxon>
        <taxon>Hyphomicrobiales</taxon>
        <taxon>Hyphomicrobiaceae</taxon>
        <taxon>Methyloligella</taxon>
    </lineage>
</organism>
<evidence type="ECO:0000313" key="2">
    <source>
        <dbReference type="EMBL" id="ODA68224.1"/>
    </source>
</evidence>
<gene>
    <name evidence="2" type="ORF">A7A08_00041</name>
</gene>
<dbReference type="Proteomes" id="UP000095087">
    <property type="component" value="Unassembled WGS sequence"/>
</dbReference>
<comment type="caution">
    <text evidence="2">The sequence shown here is derived from an EMBL/GenBank/DDBJ whole genome shotgun (WGS) entry which is preliminary data.</text>
</comment>
<dbReference type="RefSeq" id="WP_069093569.1">
    <property type="nucleotide sequence ID" value="NZ_MASI01000001.1"/>
</dbReference>
<comment type="similarity">
    <text evidence="1">Belongs to the CutA family.</text>
</comment>
<dbReference type="AlphaFoldDB" id="A0A1E2S198"/>
<reference evidence="2 3" key="1">
    <citation type="submission" date="2016-07" db="EMBL/GenBank/DDBJ databases">
        <title>Draft genome sequence of Methyloligella halotolerans C2T (VKM B-2706T=CCUG 61687T=DSM 25045T), a halotolerant polyhydroxybutyrate accumulating methylotroph.</title>
        <authorList>
            <person name="Vasilenko O.V."/>
            <person name="Doronina N.V."/>
            <person name="Poroshina M.N."/>
            <person name="Tarlachkov S.V."/>
            <person name="Trotsenko Y.A."/>
        </authorList>
    </citation>
    <scope>NUCLEOTIDE SEQUENCE [LARGE SCALE GENOMIC DNA]</scope>
    <source>
        <strain evidence="2 3">VKM B-2706</strain>
    </source>
</reference>
<dbReference type="PANTHER" id="PTHR23419">
    <property type="entry name" value="DIVALENT CATION TOLERANCE CUTA-RELATED"/>
    <property type="match status" value="1"/>
</dbReference>
<dbReference type="GO" id="GO:0010038">
    <property type="term" value="P:response to metal ion"/>
    <property type="evidence" value="ECO:0007669"/>
    <property type="project" value="InterPro"/>
</dbReference>
<dbReference type="STRING" id="1177755.A7A08_00041"/>
<keyword evidence="3" id="KW-1185">Reference proteome</keyword>